<evidence type="ECO:0000313" key="3">
    <source>
        <dbReference type="Proteomes" id="UP000010729"/>
    </source>
</evidence>
<evidence type="ECO:0000256" key="1">
    <source>
        <dbReference type="SAM" id="Phobius"/>
    </source>
</evidence>
<comment type="caution">
    <text evidence="2">The sequence shown here is derived from an EMBL/GenBank/DDBJ whole genome shotgun (WGS) entry which is preliminary data.</text>
</comment>
<keyword evidence="1" id="KW-1133">Transmembrane helix</keyword>
<keyword evidence="1" id="KW-0812">Transmembrane</keyword>
<feature type="transmembrane region" description="Helical" evidence="1">
    <location>
        <begin position="15"/>
        <end position="34"/>
    </location>
</feature>
<dbReference type="AlphaFoldDB" id="N1UZP4"/>
<feature type="transmembrane region" description="Helical" evidence="1">
    <location>
        <begin position="41"/>
        <end position="59"/>
    </location>
</feature>
<keyword evidence="1" id="KW-0472">Membrane</keyword>
<reference evidence="2 3" key="1">
    <citation type="journal article" date="2013" name="Genome Announc.">
        <title>Draft Genome Sequence of Arthrobacter crystallopoietes Strain BAB-32, Revealing Genes for Bioremediation.</title>
        <authorList>
            <person name="Joshi M.N."/>
            <person name="Pandit A.S."/>
            <person name="Sharma A."/>
            <person name="Pandya R.V."/>
            <person name="Desai S.M."/>
            <person name="Saxena A.K."/>
            <person name="Bagatharia S.B."/>
        </authorList>
    </citation>
    <scope>NUCLEOTIDE SEQUENCE [LARGE SCALE GENOMIC DNA]</scope>
    <source>
        <strain evidence="2 3">BAB-32</strain>
    </source>
</reference>
<dbReference type="RefSeq" id="WP_005266810.1">
    <property type="nucleotide sequence ID" value="NZ_ANPE02000059.1"/>
</dbReference>
<gene>
    <name evidence="2" type="ORF">D477_002216</name>
</gene>
<evidence type="ECO:0000313" key="2">
    <source>
        <dbReference type="EMBL" id="EMY35861.1"/>
    </source>
</evidence>
<protein>
    <submittedName>
        <fullName evidence="2">Uncharacterized protein</fullName>
    </submittedName>
</protein>
<sequence>MPQFVVPLFSARGRIAWYCAMGLGLVLLVLGLVLNQLWLTVAGIAFLVFGGVFLILSYTTHGRTD</sequence>
<keyword evidence="3" id="KW-1185">Reference proteome</keyword>
<dbReference type="Proteomes" id="UP000010729">
    <property type="component" value="Unassembled WGS sequence"/>
</dbReference>
<dbReference type="EMBL" id="ANPE02000059">
    <property type="protein sequence ID" value="EMY35861.1"/>
    <property type="molecule type" value="Genomic_DNA"/>
</dbReference>
<name>N1UZP4_9MICC</name>
<organism evidence="2 3">
    <name type="scientific">Arthrobacter crystallopoietes BAB-32</name>
    <dbReference type="NCBI Taxonomy" id="1246476"/>
    <lineage>
        <taxon>Bacteria</taxon>
        <taxon>Bacillati</taxon>
        <taxon>Actinomycetota</taxon>
        <taxon>Actinomycetes</taxon>
        <taxon>Micrococcales</taxon>
        <taxon>Micrococcaceae</taxon>
        <taxon>Crystallibacter</taxon>
    </lineage>
</organism>
<proteinExistence type="predicted"/>
<accession>N1UZP4</accession>